<accession>A0AAD6B1L4</accession>
<evidence type="ECO:0000313" key="1">
    <source>
        <dbReference type="EMBL" id="KAJ4934608.1"/>
    </source>
</evidence>
<feature type="non-terminal residue" evidence="1">
    <location>
        <position position="1"/>
    </location>
</feature>
<sequence>PSSTTPSSDGRAFCEKRGVIYVCSKIIDNCSSSYLHVSAPLREVPCWVHATDVDI</sequence>
<dbReference type="Proteomes" id="UP001219934">
    <property type="component" value="Unassembled WGS sequence"/>
</dbReference>
<gene>
    <name evidence="1" type="ORF">JOQ06_007394</name>
</gene>
<proteinExistence type="predicted"/>
<evidence type="ECO:0000313" key="2">
    <source>
        <dbReference type="Proteomes" id="UP001219934"/>
    </source>
</evidence>
<comment type="caution">
    <text evidence="1">The sequence shown here is derived from an EMBL/GenBank/DDBJ whole genome shotgun (WGS) entry which is preliminary data.</text>
</comment>
<dbReference type="EMBL" id="JAPTMU010000012">
    <property type="protein sequence ID" value="KAJ4934608.1"/>
    <property type="molecule type" value="Genomic_DNA"/>
</dbReference>
<feature type="non-terminal residue" evidence="1">
    <location>
        <position position="55"/>
    </location>
</feature>
<organism evidence="1 2">
    <name type="scientific">Pogonophryne albipinna</name>
    <dbReference type="NCBI Taxonomy" id="1090488"/>
    <lineage>
        <taxon>Eukaryota</taxon>
        <taxon>Metazoa</taxon>
        <taxon>Chordata</taxon>
        <taxon>Craniata</taxon>
        <taxon>Vertebrata</taxon>
        <taxon>Euteleostomi</taxon>
        <taxon>Actinopterygii</taxon>
        <taxon>Neopterygii</taxon>
        <taxon>Teleostei</taxon>
        <taxon>Neoteleostei</taxon>
        <taxon>Acanthomorphata</taxon>
        <taxon>Eupercaria</taxon>
        <taxon>Perciformes</taxon>
        <taxon>Notothenioidei</taxon>
        <taxon>Pogonophryne</taxon>
    </lineage>
</organism>
<name>A0AAD6B1L4_9TELE</name>
<protein>
    <submittedName>
        <fullName evidence="1">Uncharacterized protein</fullName>
    </submittedName>
</protein>
<dbReference type="AlphaFoldDB" id="A0AAD6B1L4"/>
<reference evidence="1" key="1">
    <citation type="submission" date="2022-11" db="EMBL/GenBank/DDBJ databases">
        <title>Chromosome-level genome of Pogonophryne albipinna.</title>
        <authorList>
            <person name="Jo E."/>
        </authorList>
    </citation>
    <scope>NUCLEOTIDE SEQUENCE</scope>
    <source>
        <strain evidence="1">SGF0006</strain>
        <tissue evidence="1">Muscle</tissue>
    </source>
</reference>
<keyword evidence="2" id="KW-1185">Reference proteome</keyword>